<evidence type="ECO:0000313" key="2">
    <source>
        <dbReference type="EMBL" id="MEC4722785.1"/>
    </source>
</evidence>
<proteinExistence type="predicted"/>
<dbReference type="RefSeq" id="WP_326509443.1">
    <property type="nucleotide sequence ID" value="NZ_JAWIIV010000036.1"/>
</dbReference>
<feature type="region of interest" description="Disordered" evidence="1">
    <location>
        <begin position="19"/>
        <end position="50"/>
    </location>
</feature>
<name>A0ABU6JHL5_9BURK</name>
<evidence type="ECO:0000256" key="1">
    <source>
        <dbReference type="SAM" id="MobiDB-lite"/>
    </source>
</evidence>
<dbReference type="EMBL" id="JAWIIV010000036">
    <property type="protein sequence ID" value="MEC4722785.1"/>
    <property type="molecule type" value="Genomic_DNA"/>
</dbReference>
<feature type="compositionally biased region" description="Basic and acidic residues" evidence="1">
    <location>
        <begin position="19"/>
        <end position="37"/>
    </location>
</feature>
<dbReference type="Proteomes" id="UP001352263">
    <property type="component" value="Unassembled WGS sequence"/>
</dbReference>
<organism evidence="2 3">
    <name type="scientific">Noviherbaspirillum album</name>
    <dbReference type="NCBI Taxonomy" id="3080276"/>
    <lineage>
        <taxon>Bacteria</taxon>
        <taxon>Pseudomonadati</taxon>
        <taxon>Pseudomonadota</taxon>
        <taxon>Betaproteobacteria</taxon>
        <taxon>Burkholderiales</taxon>
        <taxon>Oxalobacteraceae</taxon>
        <taxon>Noviherbaspirillum</taxon>
    </lineage>
</organism>
<reference evidence="2 3" key="1">
    <citation type="submission" date="2023-10" db="EMBL/GenBank/DDBJ databases">
        <title>Noviherbaspirillum sp. CPCC 100848 genome assembly.</title>
        <authorList>
            <person name="Li X.Y."/>
            <person name="Fang X.M."/>
        </authorList>
    </citation>
    <scope>NUCLEOTIDE SEQUENCE [LARGE SCALE GENOMIC DNA]</scope>
    <source>
        <strain evidence="2 3">CPCC 100848</strain>
    </source>
</reference>
<keyword evidence="3" id="KW-1185">Reference proteome</keyword>
<evidence type="ECO:0000313" key="3">
    <source>
        <dbReference type="Proteomes" id="UP001352263"/>
    </source>
</evidence>
<comment type="caution">
    <text evidence="2">The sequence shown here is derived from an EMBL/GenBank/DDBJ whole genome shotgun (WGS) entry which is preliminary data.</text>
</comment>
<sequence length="50" mass="5839">MDKRSYQIRAEKIQKRLKKAQRDMKNGVPGAKERVSLHEQNAVQHKLTHG</sequence>
<accession>A0ABU6JHL5</accession>
<protein>
    <submittedName>
        <fullName evidence="2">Uncharacterized protein</fullName>
    </submittedName>
</protein>
<gene>
    <name evidence="2" type="ORF">RY831_26855</name>
</gene>